<evidence type="ECO:0000313" key="4">
    <source>
        <dbReference type="Proteomes" id="UP000000361"/>
    </source>
</evidence>
<feature type="region of interest" description="Disordered" evidence="1">
    <location>
        <begin position="57"/>
        <end position="96"/>
    </location>
</feature>
<dbReference type="KEGG" id="pde:Pden_3912"/>
<evidence type="ECO:0000313" key="3">
    <source>
        <dbReference type="EMBL" id="ABL71978.1"/>
    </source>
</evidence>
<feature type="signal peptide" evidence="2">
    <location>
        <begin position="1"/>
        <end position="24"/>
    </location>
</feature>
<feature type="chain" id="PRO_5002632789" description="Secreted protein" evidence="2">
    <location>
        <begin position="25"/>
        <end position="96"/>
    </location>
</feature>
<sequence>MAPFRMILTAATFSTAILPGAALADDDDFPRYFHRGGIERLLLPGLDGWTYRGWRGDDDDRRSVRYRSWGDDDDDRPRRRRRRGRDDDDDDDDDDD</sequence>
<name>A1B8Y4_PARDP</name>
<dbReference type="eggNOG" id="ENOG50301QW">
    <property type="taxonomic scope" value="Bacteria"/>
</dbReference>
<dbReference type="AlphaFoldDB" id="A1B8Y4"/>
<evidence type="ECO:0008006" key="5">
    <source>
        <dbReference type="Google" id="ProtNLM"/>
    </source>
</evidence>
<evidence type="ECO:0000256" key="1">
    <source>
        <dbReference type="SAM" id="MobiDB-lite"/>
    </source>
</evidence>
<keyword evidence="2" id="KW-0732">Signal</keyword>
<feature type="compositionally biased region" description="Acidic residues" evidence="1">
    <location>
        <begin position="87"/>
        <end position="96"/>
    </location>
</feature>
<dbReference type="HOGENOM" id="CLU_2357166_0_0_5"/>
<dbReference type="Proteomes" id="UP000000361">
    <property type="component" value="Chromosome 2"/>
</dbReference>
<proteinExistence type="predicted"/>
<evidence type="ECO:0000256" key="2">
    <source>
        <dbReference type="SAM" id="SignalP"/>
    </source>
</evidence>
<accession>A1B8Y4</accession>
<gene>
    <name evidence="3" type="ordered locus">Pden_3912</name>
</gene>
<dbReference type="EnsemblBacteria" id="ABL71978">
    <property type="protein sequence ID" value="ABL71978"/>
    <property type="gene ID" value="Pden_3912"/>
</dbReference>
<protein>
    <recommendedName>
        <fullName evidence="5">Secreted protein</fullName>
    </recommendedName>
</protein>
<organism evidence="3 4">
    <name type="scientific">Paracoccus denitrificans (strain Pd 1222)</name>
    <dbReference type="NCBI Taxonomy" id="318586"/>
    <lineage>
        <taxon>Bacteria</taxon>
        <taxon>Pseudomonadati</taxon>
        <taxon>Pseudomonadota</taxon>
        <taxon>Alphaproteobacteria</taxon>
        <taxon>Rhodobacterales</taxon>
        <taxon>Paracoccaceae</taxon>
        <taxon>Paracoccus</taxon>
    </lineage>
</organism>
<dbReference type="EMBL" id="CP000490">
    <property type="protein sequence ID" value="ABL71978.1"/>
    <property type="molecule type" value="Genomic_DNA"/>
</dbReference>
<keyword evidence="4" id="KW-1185">Reference proteome</keyword>
<reference evidence="4" key="1">
    <citation type="submission" date="2006-12" db="EMBL/GenBank/DDBJ databases">
        <title>Complete sequence of chromosome 2 of Paracoccus denitrificans PD1222.</title>
        <authorList>
            <person name="Copeland A."/>
            <person name="Lucas S."/>
            <person name="Lapidus A."/>
            <person name="Barry K."/>
            <person name="Detter J.C."/>
            <person name="Glavina del Rio T."/>
            <person name="Hammon N."/>
            <person name="Israni S."/>
            <person name="Dalin E."/>
            <person name="Tice H."/>
            <person name="Pitluck S."/>
            <person name="Munk A.C."/>
            <person name="Brettin T."/>
            <person name="Bruce D."/>
            <person name="Han C."/>
            <person name="Tapia R."/>
            <person name="Gilna P."/>
            <person name="Schmutz J."/>
            <person name="Larimer F."/>
            <person name="Land M."/>
            <person name="Hauser L."/>
            <person name="Kyrpides N."/>
            <person name="Lykidis A."/>
            <person name="Spiro S."/>
            <person name="Richardson D.J."/>
            <person name="Moir J.W.B."/>
            <person name="Ferguson S.J."/>
            <person name="van Spanning R.J.M."/>
            <person name="Richardson P."/>
        </authorList>
    </citation>
    <scope>NUCLEOTIDE SEQUENCE [LARGE SCALE GENOMIC DNA]</scope>
    <source>
        <strain evidence="4">Pd 1222</strain>
    </source>
</reference>